<sequence>MKKRLLQYLKTVLIGCNELSKKTGYPRVYFLIDFIWSTFRYGCSVRHYFLGGFWKVCRVFRKDVFTLRRMNKVMKKYNDDNYIYLLKEKNKFNEYFHNFVHRDWIYSGDIDKSEFREFLHKHNEVIIKPDDTSEGKGIRKVLSTSILQDFDKNFNAYKLNKCIIEEVAQNHSDLSFGGKALNTIRIYSFMDSKGSPHILKAILRCGTRDNIVDNFHGGGVGYEIDLETGIVISTGRAWKQENIIIHPGTKLCIIGRCVPEWENVKYQCLEAAKLIPQCRYIAWDISVTDCGVEFIEGNHDGDFDLLEFFGTIGYWKIIKQYI</sequence>
<evidence type="ECO:0000313" key="3">
    <source>
        <dbReference type="Proteomes" id="UP000231201"/>
    </source>
</evidence>
<reference evidence="2 3" key="1">
    <citation type="submission" date="2017-11" db="EMBL/GenBank/DDBJ databases">
        <title>Genome sequencing of Prevotella intermedia KCOM 2833.</title>
        <authorList>
            <person name="Kook J.-K."/>
            <person name="Park S.-N."/>
            <person name="Lim Y.K."/>
        </authorList>
    </citation>
    <scope>NUCLEOTIDE SEQUENCE [LARGE SCALE GENOMIC DNA]</scope>
    <source>
        <strain evidence="2 3">KCOM 2833</strain>
    </source>
</reference>
<gene>
    <name evidence="2" type="ORF">CTM59_01875</name>
</gene>
<comment type="caution">
    <text evidence="2">The sequence shown here is derived from an EMBL/GenBank/DDBJ whole genome shotgun (WGS) entry which is preliminary data.</text>
</comment>
<name>A0A2M8TLW2_PREIN</name>
<proteinExistence type="predicted"/>
<protein>
    <recommendedName>
        <fullName evidence="1">Alpha-L-glutamate ligase-related protein ATP-grasp domain-containing protein</fullName>
    </recommendedName>
</protein>
<dbReference type="InterPro" id="IPR039523">
    <property type="entry name" value="RimK-rel_E_lig_ATP-grasp"/>
</dbReference>
<evidence type="ECO:0000259" key="1">
    <source>
        <dbReference type="Pfam" id="PF14397"/>
    </source>
</evidence>
<dbReference type="Pfam" id="PF14397">
    <property type="entry name" value="ATPgrasp_ST"/>
    <property type="match status" value="1"/>
</dbReference>
<dbReference type="SUPFAM" id="SSF56059">
    <property type="entry name" value="Glutathione synthetase ATP-binding domain-like"/>
    <property type="match status" value="1"/>
</dbReference>
<dbReference type="Proteomes" id="UP000231201">
    <property type="component" value="Unassembled WGS sequence"/>
</dbReference>
<dbReference type="RefSeq" id="WP_100356415.1">
    <property type="nucleotide sequence ID" value="NZ_PENH01000001.1"/>
</dbReference>
<organism evidence="2 3">
    <name type="scientific">Prevotella intermedia</name>
    <dbReference type="NCBI Taxonomy" id="28131"/>
    <lineage>
        <taxon>Bacteria</taxon>
        <taxon>Pseudomonadati</taxon>
        <taxon>Bacteroidota</taxon>
        <taxon>Bacteroidia</taxon>
        <taxon>Bacteroidales</taxon>
        <taxon>Prevotellaceae</taxon>
        <taxon>Prevotella</taxon>
    </lineage>
</organism>
<feature type="domain" description="Alpha-L-glutamate ligase-related protein ATP-grasp" evidence="1">
    <location>
        <begin position="71"/>
        <end position="300"/>
    </location>
</feature>
<dbReference type="EMBL" id="PENH01000001">
    <property type="protein sequence ID" value="PJI24902.1"/>
    <property type="molecule type" value="Genomic_DNA"/>
</dbReference>
<accession>A0A2M8TLW2</accession>
<dbReference type="AlphaFoldDB" id="A0A2M8TLW2"/>
<evidence type="ECO:0000313" key="2">
    <source>
        <dbReference type="EMBL" id="PJI24902.1"/>
    </source>
</evidence>